<accession>A0ABU3WVC2</accession>
<dbReference type="Proteomes" id="UP001275440">
    <property type="component" value="Unassembled WGS sequence"/>
</dbReference>
<sequence>MRDAATPRILSELADADRVIYGFAFDPNGTRLVAGDATGHVLRWTIDADTAAAFSEIEQPGAGTVFVASSSDGRTLASLGRQASMRLWDTGGWNAEMTPRFDLPPDGSTVHHLNVTFSPDGRTLASGTTRREVARWSLAGDAVPVPLPPLTGFSSYVNDVAFLPGADRTVSCDYGSPIPRSRRPGCARPPDPRSEDEWERFLPGVPYRNPCAGQGW</sequence>
<reference evidence="2 3" key="1">
    <citation type="submission" date="2019-10" db="EMBL/GenBank/DDBJ databases">
        <title>Draft Genome Assembly of Rhodococcus zopfii DSM44189.</title>
        <authorList>
            <person name="Sutton J.M."/>
            <person name="Akob D.M."/>
            <person name="Bushman T.J."/>
        </authorList>
    </citation>
    <scope>NUCLEOTIDE SEQUENCE [LARGE SCALE GENOMIC DNA]</scope>
    <source>
        <strain evidence="2 3">DSM 44189</strain>
    </source>
</reference>
<dbReference type="Gene3D" id="2.130.10.10">
    <property type="entry name" value="YVTN repeat-like/Quinoprotein amine dehydrogenase"/>
    <property type="match status" value="1"/>
</dbReference>
<protein>
    <submittedName>
        <fullName evidence="2">WD40 repeat domain-containing protein</fullName>
    </submittedName>
</protein>
<dbReference type="SUPFAM" id="SSF101908">
    <property type="entry name" value="Putative isomerase YbhE"/>
    <property type="match status" value="1"/>
</dbReference>
<name>A0ABU3WVC2_9NOCA</name>
<organism evidence="2 3">
    <name type="scientific">Rhodococcus zopfii</name>
    <dbReference type="NCBI Taxonomy" id="43772"/>
    <lineage>
        <taxon>Bacteria</taxon>
        <taxon>Bacillati</taxon>
        <taxon>Actinomycetota</taxon>
        <taxon>Actinomycetes</taxon>
        <taxon>Mycobacteriales</taxon>
        <taxon>Nocardiaceae</taxon>
        <taxon>Rhodococcus</taxon>
    </lineage>
</organism>
<dbReference type="InterPro" id="IPR015943">
    <property type="entry name" value="WD40/YVTN_repeat-like_dom_sf"/>
</dbReference>
<evidence type="ECO:0000313" key="2">
    <source>
        <dbReference type="EMBL" id="MDV2477940.1"/>
    </source>
</evidence>
<evidence type="ECO:0000313" key="3">
    <source>
        <dbReference type="Proteomes" id="UP001275440"/>
    </source>
</evidence>
<dbReference type="EMBL" id="WBMO01000005">
    <property type="protein sequence ID" value="MDV2477940.1"/>
    <property type="molecule type" value="Genomic_DNA"/>
</dbReference>
<dbReference type="InterPro" id="IPR001680">
    <property type="entry name" value="WD40_rpt"/>
</dbReference>
<comment type="caution">
    <text evidence="2">The sequence shown here is derived from an EMBL/GenBank/DDBJ whole genome shotgun (WGS) entry which is preliminary data.</text>
</comment>
<keyword evidence="3" id="KW-1185">Reference proteome</keyword>
<evidence type="ECO:0000256" key="1">
    <source>
        <dbReference type="SAM" id="MobiDB-lite"/>
    </source>
</evidence>
<dbReference type="SMART" id="SM00320">
    <property type="entry name" value="WD40"/>
    <property type="match status" value="3"/>
</dbReference>
<proteinExistence type="predicted"/>
<gene>
    <name evidence="2" type="ORF">F8M49_25715</name>
</gene>
<feature type="region of interest" description="Disordered" evidence="1">
    <location>
        <begin position="179"/>
        <end position="200"/>
    </location>
</feature>